<reference evidence="4" key="1">
    <citation type="submission" date="2016-06" db="UniProtKB">
        <authorList>
            <consortium name="WormBaseParasite"/>
        </authorList>
    </citation>
    <scope>IDENTIFICATION</scope>
</reference>
<reference evidence="2 3" key="2">
    <citation type="submission" date="2018-08" db="EMBL/GenBank/DDBJ databases">
        <authorList>
            <person name="Laetsch R D."/>
            <person name="Stevens L."/>
            <person name="Kumar S."/>
            <person name="Blaxter L. M."/>
        </authorList>
    </citation>
    <scope>NUCLEOTIDE SEQUENCE [LARGE SCALE GENOMIC DNA]</scope>
</reference>
<name>A0A182ETD9_ONCOC</name>
<protein>
    <submittedName>
        <fullName evidence="2 4">Uncharacterized protein</fullName>
    </submittedName>
</protein>
<evidence type="ECO:0000313" key="3">
    <source>
        <dbReference type="Proteomes" id="UP000271087"/>
    </source>
</evidence>
<dbReference type="STRING" id="42157.A0A182ETD9"/>
<evidence type="ECO:0000256" key="1">
    <source>
        <dbReference type="SAM" id="MobiDB-lite"/>
    </source>
</evidence>
<keyword evidence="3" id="KW-1185">Reference proteome</keyword>
<dbReference type="Proteomes" id="UP000271087">
    <property type="component" value="Unassembled WGS sequence"/>
</dbReference>
<dbReference type="WBParaSite" id="nOo.2.0.1.t11414-RA">
    <property type="protein sequence ID" value="nOo.2.0.1.t11414-RA"/>
    <property type="gene ID" value="nOo.2.0.1.g11414"/>
</dbReference>
<dbReference type="EMBL" id="UYRW01007917">
    <property type="protein sequence ID" value="VDM95980.1"/>
    <property type="molecule type" value="Genomic_DNA"/>
</dbReference>
<accession>A0A182ETD9</accession>
<gene>
    <name evidence="2" type="ORF">NOO_LOCUS11414</name>
</gene>
<proteinExistence type="predicted"/>
<sequence>MSNKQYSTSWNVLPSERIQNVIRSDEKVEPEMTDCESEVGLSSRSARSSEKWTIRKHAALFPTDAYSTIEFQGLIIESRRKRNRPHLKDSSYMLNGGNIASSHEIIETVNVSALARTNNVGAVFNLPGSDDRSSSISSVQSRISEHQQAGIASRKTPPKQIS</sequence>
<feature type="region of interest" description="Disordered" evidence="1">
    <location>
        <begin position="126"/>
        <end position="162"/>
    </location>
</feature>
<dbReference type="AlphaFoldDB" id="A0A182ETD9"/>
<organism evidence="4">
    <name type="scientific">Onchocerca ochengi</name>
    <name type="common">Filarial nematode worm</name>
    <dbReference type="NCBI Taxonomy" id="42157"/>
    <lineage>
        <taxon>Eukaryota</taxon>
        <taxon>Metazoa</taxon>
        <taxon>Ecdysozoa</taxon>
        <taxon>Nematoda</taxon>
        <taxon>Chromadorea</taxon>
        <taxon>Rhabditida</taxon>
        <taxon>Spirurina</taxon>
        <taxon>Spiruromorpha</taxon>
        <taxon>Filarioidea</taxon>
        <taxon>Onchocercidae</taxon>
        <taxon>Onchocerca</taxon>
    </lineage>
</organism>
<evidence type="ECO:0000313" key="2">
    <source>
        <dbReference type="EMBL" id="VDM95980.1"/>
    </source>
</evidence>
<evidence type="ECO:0000313" key="4">
    <source>
        <dbReference type="WBParaSite" id="nOo.2.0.1.t11414-RA"/>
    </source>
</evidence>